<accession>A0A9W7LC19</accession>
<dbReference type="Proteomes" id="UP001165065">
    <property type="component" value="Unassembled WGS sequence"/>
</dbReference>
<organism evidence="1 2">
    <name type="scientific">Triparma columacea</name>
    <dbReference type="NCBI Taxonomy" id="722753"/>
    <lineage>
        <taxon>Eukaryota</taxon>
        <taxon>Sar</taxon>
        <taxon>Stramenopiles</taxon>
        <taxon>Ochrophyta</taxon>
        <taxon>Bolidophyceae</taxon>
        <taxon>Parmales</taxon>
        <taxon>Triparmaceae</taxon>
        <taxon>Triparma</taxon>
    </lineage>
</organism>
<name>A0A9W7LC19_9STRA</name>
<dbReference type="AlphaFoldDB" id="A0A9W7LC19"/>
<sequence>MDETTGGEGDGTDGGMEEIDYLALMPGGAAQMSEWCPGDNLQKLQDGLESWEAVGGMASQFGTPDCGTVVALMGVVGVATADVCTIPDSLADIPANGNDPGPPDGWFMYVCCGMCMGGDMDGTTGGDSGGISGGFNPVTDCPEIKDAEECDDETGNRCLFEDGACSPLGGDMDGTTGGDSGGISGGFNPVTDCPEIKDAEECDDETGNRCVFEDGACSPL</sequence>
<evidence type="ECO:0000313" key="1">
    <source>
        <dbReference type="EMBL" id="GMI44187.1"/>
    </source>
</evidence>
<dbReference type="EMBL" id="BRYA01000209">
    <property type="protein sequence ID" value="GMI44187.1"/>
    <property type="molecule type" value="Genomic_DNA"/>
</dbReference>
<reference evidence="2" key="1">
    <citation type="journal article" date="2023" name="Commun. Biol.">
        <title>Genome analysis of Parmales, the sister group of diatoms, reveals the evolutionary specialization of diatoms from phago-mixotrophs to photoautotrophs.</title>
        <authorList>
            <person name="Ban H."/>
            <person name="Sato S."/>
            <person name="Yoshikawa S."/>
            <person name="Yamada K."/>
            <person name="Nakamura Y."/>
            <person name="Ichinomiya M."/>
            <person name="Sato N."/>
            <person name="Blanc-Mathieu R."/>
            <person name="Endo H."/>
            <person name="Kuwata A."/>
            <person name="Ogata H."/>
        </authorList>
    </citation>
    <scope>NUCLEOTIDE SEQUENCE [LARGE SCALE GENOMIC DNA]</scope>
</reference>
<protein>
    <submittedName>
        <fullName evidence="1">Uncharacterized protein</fullName>
    </submittedName>
</protein>
<comment type="caution">
    <text evidence="1">The sequence shown here is derived from an EMBL/GenBank/DDBJ whole genome shotgun (WGS) entry which is preliminary data.</text>
</comment>
<keyword evidence="2" id="KW-1185">Reference proteome</keyword>
<evidence type="ECO:0000313" key="2">
    <source>
        <dbReference type="Proteomes" id="UP001165065"/>
    </source>
</evidence>
<proteinExistence type="predicted"/>
<gene>
    <name evidence="1" type="ORF">TrCOL_g5261</name>
</gene>